<proteinExistence type="predicted"/>
<protein>
    <recommendedName>
        <fullName evidence="3">PHP domain-containing protein</fullName>
    </recommendedName>
</protein>
<dbReference type="InterPro" id="IPR052018">
    <property type="entry name" value="PHP_domain"/>
</dbReference>
<evidence type="ECO:0000313" key="2">
    <source>
        <dbReference type="Proteomes" id="UP001501729"/>
    </source>
</evidence>
<evidence type="ECO:0000313" key="1">
    <source>
        <dbReference type="EMBL" id="GAA5062815.1"/>
    </source>
</evidence>
<dbReference type="GO" id="GO:0004534">
    <property type="term" value="F:5'-3' RNA exonuclease activity"/>
    <property type="evidence" value="ECO:0007669"/>
    <property type="project" value="TreeGrafter"/>
</dbReference>
<dbReference type="Proteomes" id="UP001501729">
    <property type="component" value="Unassembled WGS sequence"/>
</dbReference>
<sequence>MWGKYTRSDRRPLIIDGEEVTTRAGHYNAIGLDPGQWIDWRYQPEDGVLDRFIEDVHDVGGITVASHPFCPYKGCDWRFDYDLMDVIEVWNGPWSWEDEAAVQTWDRMLREGQALPAVGGSDAHDPGDVVGLPQTVVRADRLGPDGIIAALADGNAYITESDDVTVTLTAESNVGEVSIGETLETGLETPVEITLEVTGASGAEATFHTQESIMKIVPIEGKQQKTTYNTNAKATDFVRVEVRKQNGDMVALTNPIFIESLC</sequence>
<dbReference type="GO" id="GO:0035312">
    <property type="term" value="F:5'-3' DNA exonuclease activity"/>
    <property type="evidence" value="ECO:0007669"/>
    <property type="project" value="TreeGrafter"/>
</dbReference>
<keyword evidence="2" id="KW-1185">Reference proteome</keyword>
<dbReference type="InterPro" id="IPR016195">
    <property type="entry name" value="Pol/histidinol_Pase-like"/>
</dbReference>
<dbReference type="PANTHER" id="PTHR42924">
    <property type="entry name" value="EXONUCLEASE"/>
    <property type="match status" value="1"/>
</dbReference>
<dbReference type="NCBIfam" id="NF038032">
    <property type="entry name" value="CehA_McbA_metalo"/>
    <property type="match status" value="1"/>
</dbReference>
<organism evidence="1 2">
    <name type="scientific">Haladaptatus pallidirubidus</name>
    <dbReference type="NCBI Taxonomy" id="1008152"/>
    <lineage>
        <taxon>Archaea</taxon>
        <taxon>Methanobacteriati</taxon>
        <taxon>Methanobacteriota</taxon>
        <taxon>Stenosarchaea group</taxon>
        <taxon>Halobacteria</taxon>
        <taxon>Halobacteriales</taxon>
        <taxon>Haladaptataceae</taxon>
        <taxon>Haladaptatus</taxon>
    </lineage>
</organism>
<name>A0AAV3UQU4_9EURY</name>
<dbReference type="PANTHER" id="PTHR42924:SF3">
    <property type="entry name" value="POLYMERASE_HISTIDINOL PHOSPHATASE N-TERMINAL DOMAIN-CONTAINING PROTEIN"/>
    <property type="match status" value="1"/>
</dbReference>
<dbReference type="AlphaFoldDB" id="A0AAV3UQU4"/>
<comment type="caution">
    <text evidence="1">The sequence shown here is derived from an EMBL/GenBank/DDBJ whole genome shotgun (WGS) entry which is preliminary data.</text>
</comment>
<evidence type="ECO:0008006" key="3">
    <source>
        <dbReference type="Google" id="ProtNLM"/>
    </source>
</evidence>
<gene>
    <name evidence="1" type="ORF">GCM10025751_50590</name>
</gene>
<dbReference type="Gene3D" id="3.20.20.140">
    <property type="entry name" value="Metal-dependent hydrolases"/>
    <property type="match status" value="1"/>
</dbReference>
<reference evidence="1 2" key="1">
    <citation type="journal article" date="2019" name="Int. J. Syst. Evol. Microbiol.">
        <title>The Global Catalogue of Microorganisms (GCM) 10K type strain sequencing project: providing services to taxonomists for standard genome sequencing and annotation.</title>
        <authorList>
            <consortium name="The Broad Institute Genomics Platform"/>
            <consortium name="The Broad Institute Genome Sequencing Center for Infectious Disease"/>
            <person name="Wu L."/>
            <person name="Ma J."/>
        </authorList>
    </citation>
    <scope>NUCLEOTIDE SEQUENCE [LARGE SCALE GENOMIC DNA]</scope>
    <source>
        <strain evidence="1 2">JCM 17504</strain>
    </source>
</reference>
<dbReference type="EMBL" id="BAABKX010000024">
    <property type="protein sequence ID" value="GAA5062815.1"/>
    <property type="molecule type" value="Genomic_DNA"/>
</dbReference>
<accession>A0AAV3UQU4</accession>
<dbReference type="SUPFAM" id="SSF89550">
    <property type="entry name" value="PHP domain-like"/>
    <property type="match status" value="1"/>
</dbReference>